<reference evidence="14" key="1">
    <citation type="submission" date="2013-11" db="EMBL/GenBank/DDBJ databases">
        <title>Symbiont-containing voluminous jelly as an extraordinary maternal gift for overwintering insect nymphs.</title>
        <authorList>
            <person name="Kaiwa N."/>
            <person name="Hosokawa T."/>
            <person name="Nikoh N."/>
            <person name="Meng X.Y."/>
            <person name="Tanahashi M."/>
            <person name="Moriyama M."/>
            <person name="Maeda T."/>
            <person name="Yamaguchi K."/>
            <person name="Shigenobu S."/>
            <person name="Ito M."/>
            <person name="Fukatsu T."/>
        </authorList>
    </citation>
    <scope>NUCLEOTIDE SEQUENCE [LARGE SCALE GENOMIC DNA]</scope>
    <source>
        <strain evidence="14">UwTKB</strain>
    </source>
</reference>
<feature type="transmembrane region" description="Helical" evidence="11">
    <location>
        <begin position="228"/>
        <end position="248"/>
    </location>
</feature>
<evidence type="ECO:0000256" key="8">
    <source>
        <dbReference type="ARBA" id="ARBA00022737"/>
    </source>
</evidence>
<evidence type="ECO:0000313" key="14">
    <source>
        <dbReference type="Proteomes" id="UP000031627"/>
    </source>
</evidence>
<protein>
    <recommendedName>
        <fullName evidence="3">Thiamine transport system permease protein ThiP</fullName>
    </recommendedName>
</protein>
<keyword evidence="4 11" id="KW-0813">Transport</keyword>
<dbReference type="KEGG" id="sbw:TGUWTKB_5200"/>
<feature type="transmembrane region" description="Helical" evidence="11">
    <location>
        <begin position="324"/>
        <end position="346"/>
    </location>
</feature>
<sequence length="527" mass="61735">MISFLLYTIIMSVFFVLRKISHLEENNQKWIDILLHDKYLHHVVFFSFWQAILSAFLSIILAIMLAQALHRRKFLGRQLLLQIFSINLVIPILVIIIGIVSIYGHNGWLAKICTYFHISYNFSLYGIKGILITHIFLNLPLATRLFLQNLENISEKYCQLSSQLNIYGWNRFQLIEWPFLRNQIIPIFTLIFILCFSTFTIALILGGGPKSTTIEVLIYESLNFNFNPSYAALLSCIQFFICLIFLLINERFKNLQIITSIKYASNFSNYTQDSFVLKLVDMIIIMIAMFFFLPPLFTIVYYGIQENIISILKNHNFLNAVYSSIKISLTSSIFALIFSIMLLWTIRELNVYFSKVKAQILRISGILILTIPSNVLSITFFLLFHNFFDNTKYLINNLFIFNNTLLVMPYIIKILEHPMFIFNKKYNNLCQSLNISGINRFIFVEFRFLKEKIAYALAFSCILSIGDFGILGLFKNDNICTLPIYLYEQMNNYNYKDANVISFFILFFCLLLFYFIENILFKNVKIN</sequence>
<keyword evidence="5" id="KW-1003">Cell membrane</keyword>
<keyword evidence="7 11" id="KW-0812">Transmembrane</keyword>
<dbReference type="InterPro" id="IPR000515">
    <property type="entry name" value="MetI-like"/>
</dbReference>
<feature type="transmembrane region" description="Helical" evidence="11">
    <location>
        <begin position="366"/>
        <end position="388"/>
    </location>
</feature>
<dbReference type="HOGENOM" id="CLU_021838_5_3_6"/>
<evidence type="ECO:0000256" key="4">
    <source>
        <dbReference type="ARBA" id="ARBA00022448"/>
    </source>
</evidence>
<organism evidence="13 14">
    <name type="scientific">Candidatus Tachikawaea gelatinosa</name>
    <dbReference type="NCBI Taxonomy" id="1410383"/>
    <lineage>
        <taxon>Bacteria</taxon>
        <taxon>Pseudomonadati</taxon>
        <taxon>Pseudomonadota</taxon>
        <taxon>Gammaproteobacteria</taxon>
        <taxon>Enterobacterales</taxon>
        <taxon>Enterobacteriaceae</taxon>
        <taxon>Candidatus Tachikawaea</taxon>
    </lineage>
</organism>
<keyword evidence="10 11" id="KW-0472">Membrane</keyword>
<evidence type="ECO:0000313" key="13">
    <source>
        <dbReference type="EMBL" id="BAP58746.1"/>
    </source>
</evidence>
<dbReference type="GO" id="GO:0015888">
    <property type="term" value="P:thiamine transport"/>
    <property type="evidence" value="ECO:0007669"/>
    <property type="project" value="InterPro"/>
</dbReference>
<accession>A0A090BWK1</accession>
<evidence type="ECO:0000256" key="7">
    <source>
        <dbReference type="ARBA" id="ARBA00022692"/>
    </source>
</evidence>
<evidence type="ECO:0000256" key="5">
    <source>
        <dbReference type="ARBA" id="ARBA00022475"/>
    </source>
</evidence>
<dbReference type="SUPFAM" id="SSF161098">
    <property type="entry name" value="MetI-like"/>
    <property type="match status" value="2"/>
</dbReference>
<keyword evidence="8" id="KW-0677">Repeat</keyword>
<dbReference type="InterPro" id="IPR035906">
    <property type="entry name" value="MetI-like_sf"/>
</dbReference>
<feature type="transmembrane region" description="Helical" evidence="11">
    <location>
        <begin position="282"/>
        <end position="304"/>
    </location>
</feature>
<comment type="similarity">
    <text evidence="11">Belongs to the binding-protein-dependent transport system permease family.</text>
</comment>
<name>A0A090BWK1_9ENTR</name>
<feature type="transmembrane region" description="Helical" evidence="11">
    <location>
        <begin position="79"/>
        <end position="104"/>
    </location>
</feature>
<comment type="subcellular location">
    <subcellularLocation>
        <location evidence="1">Cell inner membrane</location>
        <topology evidence="1">Multi-pass membrane protein</topology>
    </subcellularLocation>
    <subcellularLocation>
        <location evidence="11">Cell membrane</location>
        <topology evidence="11">Multi-pass membrane protein</topology>
    </subcellularLocation>
</comment>
<feature type="transmembrane region" description="Helical" evidence="11">
    <location>
        <begin position="42"/>
        <end position="67"/>
    </location>
</feature>
<keyword evidence="9 11" id="KW-1133">Transmembrane helix</keyword>
<keyword evidence="6" id="KW-0997">Cell inner membrane</keyword>
<proteinExistence type="inferred from homology"/>
<evidence type="ECO:0000256" key="9">
    <source>
        <dbReference type="ARBA" id="ARBA00022989"/>
    </source>
</evidence>
<dbReference type="STRING" id="1410383.TGUWTKB_5200"/>
<dbReference type="PANTHER" id="PTHR30183:SF9">
    <property type="entry name" value="THIAMINE TRANSPORT SYSTEM PERMEASE PROTEIN THIP"/>
    <property type="match status" value="1"/>
</dbReference>
<evidence type="ECO:0000256" key="11">
    <source>
        <dbReference type="RuleBase" id="RU363032"/>
    </source>
</evidence>
<evidence type="ECO:0000256" key="1">
    <source>
        <dbReference type="ARBA" id="ARBA00004429"/>
    </source>
</evidence>
<dbReference type="PROSITE" id="PS50928">
    <property type="entry name" value="ABC_TM1"/>
    <property type="match status" value="2"/>
</dbReference>
<feature type="transmembrane region" description="Helical" evidence="11">
    <location>
        <begin position="394"/>
        <end position="415"/>
    </location>
</feature>
<feature type="transmembrane region" description="Helical" evidence="11">
    <location>
        <begin position="500"/>
        <end position="521"/>
    </location>
</feature>
<dbReference type="NCBIfam" id="TIGR01253">
    <property type="entry name" value="thiP"/>
    <property type="match status" value="1"/>
</dbReference>
<feature type="transmembrane region" description="Helical" evidence="11">
    <location>
        <begin position="453"/>
        <end position="474"/>
    </location>
</feature>
<feature type="transmembrane region" description="Helical" evidence="11">
    <location>
        <begin position="124"/>
        <end position="147"/>
    </location>
</feature>
<dbReference type="GO" id="GO:0005886">
    <property type="term" value="C:plasma membrane"/>
    <property type="evidence" value="ECO:0007669"/>
    <property type="project" value="UniProtKB-SubCell"/>
</dbReference>
<keyword evidence="14" id="KW-1185">Reference proteome</keyword>
<gene>
    <name evidence="13" type="primary">thiP</name>
    <name evidence="13" type="ORF">TGUWTKB_5200</name>
</gene>
<dbReference type="Proteomes" id="UP000031627">
    <property type="component" value="Chromosome"/>
</dbReference>
<dbReference type="Gene3D" id="1.10.3720.10">
    <property type="entry name" value="MetI-like"/>
    <property type="match status" value="2"/>
</dbReference>
<feature type="transmembrane region" description="Helical" evidence="11">
    <location>
        <begin position="184"/>
        <end position="208"/>
    </location>
</feature>
<dbReference type="PANTHER" id="PTHR30183">
    <property type="entry name" value="MOLYBDENUM TRANSPORT SYSTEM PERMEASE PROTEIN MODB"/>
    <property type="match status" value="1"/>
</dbReference>
<dbReference type="AlphaFoldDB" id="A0A090BWK1"/>
<feature type="domain" description="ABC transmembrane type-1" evidence="12">
    <location>
        <begin position="44"/>
        <end position="249"/>
    </location>
</feature>
<dbReference type="InterPro" id="IPR005947">
    <property type="entry name" value="ThiP_ABC_transpt"/>
</dbReference>
<evidence type="ECO:0000256" key="2">
    <source>
        <dbReference type="ARBA" id="ARBA00011650"/>
    </source>
</evidence>
<dbReference type="EMBL" id="AP014521">
    <property type="protein sequence ID" value="BAP58746.1"/>
    <property type="molecule type" value="Genomic_DNA"/>
</dbReference>
<dbReference type="GO" id="GO:0022857">
    <property type="term" value="F:transmembrane transporter activity"/>
    <property type="evidence" value="ECO:0007669"/>
    <property type="project" value="InterPro"/>
</dbReference>
<evidence type="ECO:0000259" key="12">
    <source>
        <dbReference type="PROSITE" id="PS50928"/>
    </source>
</evidence>
<evidence type="ECO:0000256" key="10">
    <source>
        <dbReference type="ARBA" id="ARBA00023136"/>
    </source>
</evidence>
<evidence type="ECO:0000256" key="6">
    <source>
        <dbReference type="ARBA" id="ARBA00022519"/>
    </source>
</evidence>
<dbReference type="Pfam" id="PF00528">
    <property type="entry name" value="BPD_transp_1"/>
    <property type="match status" value="1"/>
</dbReference>
<reference evidence="13 14" key="2">
    <citation type="journal article" date="2014" name="Curr. Biol.">
        <title>Symbiont-Supplemented Maternal Investment Underpinning Host's Ecological Adaptation.</title>
        <authorList>
            <person name="Kaiwa N."/>
            <person name="Hosokawa T."/>
            <person name="Nikoh N."/>
            <person name="Tanahashi M."/>
            <person name="Moriyama M."/>
            <person name="Meng X.Y."/>
            <person name="Maeda T."/>
            <person name="Yamaguchi K."/>
            <person name="Shigenobu S."/>
            <person name="Ito M."/>
            <person name="Fukatsu T."/>
        </authorList>
    </citation>
    <scope>NUCLEOTIDE SEQUENCE [LARGE SCALE GENOMIC DNA]</scope>
    <source>
        <strain evidence="13 14">UwTKB</strain>
    </source>
</reference>
<feature type="domain" description="ABC transmembrane type-1" evidence="12">
    <location>
        <begin position="321"/>
        <end position="516"/>
    </location>
</feature>
<comment type="subunit">
    <text evidence="2">The complex is composed of two ATP-binding proteins (ThiQ), two transmembrane proteins (ThiP) and a solute-binding protein (ThiB).</text>
</comment>
<evidence type="ECO:0000256" key="3">
    <source>
        <dbReference type="ARBA" id="ARBA00016947"/>
    </source>
</evidence>